<dbReference type="AlphaFoldDB" id="A0A830HYI0"/>
<gene>
    <name evidence="2" type="ORF">PPROV_001036300</name>
</gene>
<evidence type="ECO:0000313" key="3">
    <source>
        <dbReference type="Proteomes" id="UP000660262"/>
    </source>
</evidence>
<reference evidence="2" key="1">
    <citation type="submission" date="2020-10" db="EMBL/GenBank/DDBJ databases">
        <title>Unveiling of a novel bifunctional photoreceptor, Dualchrome1, isolated from a cosmopolitan green alga.</title>
        <authorList>
            <person name="Suzuki S."/>
            <person name="Kawachi M."/>
        </authorList>
    </citation>
    <scope>NUCLEOTIDE SEQUENCE</scope>
    <source>
        <strain evidence="2">NIES 2893</strain>
    </source>
</reference>
<accession>A0A830HYI0</accession>
<dbReference type="InterPro" id="IPR011990">
    <property type="entry name" value="TPR-like_helical_dom_sf"/>
</dbReference>
<organism evidence="2 3">
    <name type="scientific">Pycnococcus provasolii</name>
    <dbReference type="NCBI Taxonomy" id="41880"/>
    <lineage>
        <taxon>Eukaryota</taxon>
        <taxon>Viridiplantae</taxon>
        <taxon>Chlorophyta</taxon>
        <taxon>Pseudoscourfieldiophyceae</taxon>
        <taxon>Pseudoscourfieldiales</taxon>
        <taxon>Pycnococcaceae</taxon>
        <taxon>Pycnococcus</taxon>
    </lineage>
</organism>
<proteinExistence type="predicted"/>
<evidence type="ECO:0000256" key="1">
    <source>
        <dbReference type="SAM" id="MobiDB-lite"/>
    </source>
</evidence>
<dbReference type="Gene3D" id="1.25.40.10">
    <property type="entry name" value="Tetratricopeptide repeat domain"/>
    <property type="match status" value="1"/>
</dbReference>
<name>A0A830HYI0_9CHLO</name>
<comment type="caution">
    <text evidence="2">The sequence shown here is derived from an EMBL/GenBank/DDBJ whole genome shotgun (WGS) entry which is preliminary data.</text>
</comment>
<feature type="compositionally biased region" description="Polar residues" evidence="1">
    <location>
        <begin position="133"/>
        <end position="146"/>
    </location>
</feature>
<protein>
    <submittedName>
        <fullName evidence="2">Uncharacterized protein</fullName>
    </submittedName>
</protein>
<feature type="region of interest" description="Disordered" evidence="1">
    <location>
        <begin position="132"/>
        <end position="154"/>
    </location>
</feature>
<dbReference type="Proteomes" id="UP000660262">
    <property type="component" value="Unassembled WGS sequence"/>
</dbReference>
<sequence>MDILTRPFIDEDVRLEHSLELAALSFGSSSIEFASACIDLSDVYAASNMNLHRATVLAQHALDIRTLLLGQHDAATAIAASRLAILLHMTNRHAEAQNVETFANESVEAVCENTGANARRAWKRVRAKVLVPTPSTRQPKPSSIGKTKSGVRRK</sequence>
<dbReference type="EMBL" id="BNJQ01000035">
    <property type="protein sequence ID" value="GHP11635.1"/>
    <property type="molecule type" value="Genomic_DNA"/>
</dbReference>
<keyword evidence="3" id="KW-1185">Reference proteome</keyword>
<evidence type="ECO:0000313" key="2">
    <source>
        <dbReference type="EMBL" id="GHP11635.1"/>
    </source>
</evidence>